<comment type="similarity">
    <text evidence="1">Belongs to the short-chain dehydrogenases/reductases (SDR) family.</text>
</comment>
<keyword evidence="2" id="KW-0521">NADP</keyword>
<evidence type="ECO:0000256" key="3">
    <source>
        <dbReference type="ARBA" id="ARBA00023002"/>
    </source>
</evidence>
<dbReference type="Pfam" id="PF00106">
    <property type="entry name" value="adh_short"/>
    <property type="match status" value="1"/>
</dbReference>
<sequence length="374" mass="41164">MGAERTSQLQSQQVVYSDDIPAVFMVADQESDRGCSSPLFIPSQVNGRLRRPGERSEIGSGQTMQLPTLREVGLLSTCGLLVEVLQALLTGFFHRNIAPILEMNVNFRDIGGWAVVLGASWGLGKAYARGLAKRGLNIVLISDDLKATGAVAADLEFEYRVQTRTVWADLQQPTLEVYSHIAREIRDLEVSVLVNYVGLCYPQPEYLIELPRADKIYGRIIRTNVVALVKMTAMVLPQMVTRGSGVIITISAQSASIPSPMLTVYAASKAFVEKFTEDLTVEYGPKGVITQCVAPGYLSNMLNLTENPLWTPHPETVAEKSLDTVGLVATTTGFLPHAILGDILRFMEWAWPSGASRLVIYSMAMIRFHILDKF</sequence>
<evidence type="ECO:0000256" key="2">
    <source>
        <dbReference type="ARBA" id="ARBA00022857"/>
    </source>
</evidence>
<dbReference type="Gene3D" id="3.40.50.720">
    <property type="entry name" value="NAD(P)-binding Rossmann-like Domain"/>
    <property type="match status" value="1"/>
</dbReference>
<dbReference type="InterPro" id="IPR051019">
    <property type="entry name" value="VLCFA-Steroid_DH"/>
</dbReference>
<organism evidence="4">
    <name type="scientific">Timema tahoe</name>
    <dbReference type="NCBI Taxonomy" id="61484"/>
    <lineage>
        <taxon>Eukaryota</taxon>
        <taxon>Metazoa</taxon>
        <taxon>Ecdysozoa</taxon>
        <taxon>Arthropoda</taxon>
        <taxon>Hexapoda</taxon>
        <taxon>Insecta</taxon>
        <taxon>Pterygota</taxon>
        <taxon>Neoptera</taxon>
        <taxon>Polyneoptera</taxon>
        <taxon>Phasmatodea</taxon>
        <taxon>Timematodea</taxon>
        <taxon>Timematoidea</taxon>
        <taxon>Timematidae</taxon>
        <taxon>Timema</taxon>
    </lineage>
</organism>
<dbReference type="GO" id="GO:0005783">
    <property type="term" value="C:endoplasmic reticulum"/>
    <property type="evidence" value="ECO:0007669"/>
    <property type="project" value="TreeGrafter"/>
</dbReference>
<dbReference type="SUPFAM" id="SSF51735">
    <property type="entry name" value="NAD(P)-binding Rossmann-fold domains"/>
    <property type="match status" value="1"/>
</dbReference>
<evidence type="ECO:0000256" key="1">
    <source>
        <dbReference type="ARBA" id="ARBA00006484"/>
    </source>
</evidence>
<gene>
    <name evidence="4" type="ORF">TTEB3V08_LOCUS4286</name>
</gene>
<dbReference type="InterPro" id="IPR036291">
    <property type="entry name" value="NAD(P)-bd_dom_sf"/>
</dbReference>
<proteinExistence type="inferred from homology"/>
<accession>A0A7R9FMN2</accession>
<dbReference type="InterPro" id="IPR002347">
    <property type="entry name" value="SDR_fam"/>
</dbReference>
<reference evidence="4" key="1">
    <citation type="submission" date="2020-11" db="EMBL/GenBank/DDBJ databases">
        <authorList>
            <person name="Tran Van P."/>
        </authorList>
    </citation>
    <scope>NUCLEOTIDE SEQUENCE</scope>
</reference>
<dbReference type="PANTHER" id="PTHR43899">
    <property type="entry name" value="RH59310P"/>
    <property type="match status" value="1"/>
</dbReference>
<dbReference type="CDD" id="cd05356">
    <property type="entry name" value="17beta-HSD1_like_SDR_c"/>
    <property type="match status" value="1"/>
</dbReference>
<dbReference type="AlphaFoldDB" id="A0A7R9FMN2"/>
<dbReference type="PANTHER" id="PTHR43899:SF13">
    <property type="entry name" value="RH59310P"/>
    <property type="match status" value="1"/>
</dbReference>
<dbReference type="EMBL" id="OE001203">
    <property type="protein sequence ID" value="CAD7456253.1"/>
    <property type="molecule type" value="Genomic_DNA"/>
</dbReference>
<evidence type="ECO:0000313" key="4">
    <source>
        <dbReference type="EMBL" id="CAD7456253.1"/>
    </source>
</evidence>
<name>A0A7R9FMN2_9NEOP</name>
<protein>
    <submittedName>
        <fullName evidence="4">Uncharacterized protein</fullName>
    </submittedName>
</protein>
<keyword evidence="3" id="KW-0560">Oxidoreductase</keyword>
<dbReference type="GO" id="GO:0016491">
    <property type="term" value="F:oxidoreductase activity"/>
    <property type="evidence" value="ECO:0007669"/>
    <property type="project" value="UniProtKB-KW"/>
</dbReference>
<dbReference type="PRINTS" id="PR00081">
    <property type="entry name" value="GDHRDH"/>
</dbReference>
<dbReference type="FunFam" id="3.40.50.720:FF:000137">
    <property type="entry name" value="Hydroxysteroid (17-beta) dehydrogenase 3"/>
    <property type="match status" value="1"/>
</dbReference>